<name>A0ABT5L290_9ALTE</name>
<dbReference type="Proteomes" id="UP001218788">
    <property type="component" value="Unassembled WGS sequence"/>
</dbReference>
<dbReference type="InterPro" id="IPR036515">
    <property type="entry name" value="Transposase_17_sf"/>
</dbReference>
<evidence type="ECO:0000259" key="1">
    <source>
        <dbReference type="SMART" id="SM01321"/>
    </source>
</evidence>
<protein>
    <submittedName>
        <fullName evidence="2">Transposase</fullName>
    </submittedName>
</protein>
<dbReference type="RefSeq" id="WP_273638554.1">
    <property type="nucleotide sequence ID" value="NZ_JAQQXP010000001.1"/>
</dbReference>
<reference evidence="2 3" key="1">
    <citation type="submission" date="2022-10" db="EMBL/GenBank/DDBJ databases">
        <title>Alteromonas sp. chi3 Genome sequencing.</title>
        <authorList>
            <person name="Park S."/>
        </authorList>
    </citation>
    <scope>NUCLEOTIDE SEQUENCE [LARGE SCALE GENOMIC DNA]</scope>
    <source>
        <strain evidence="3">chi3</strain>
    </source>
</reference>
<feature type="domain" description="Transposase IS200-like" evidence="1">
    <location>
        <begin position="12"/>
        <end position="187"/>
    </location>
</feature>
<dbReference type="SUPFAM" id="SSF143422">
    <property type="entry name" value="Transposase IS200-like"/>
    <property type="match status" value="1"/>
</dbReference>
<dbReference type="PANTHER" id="PTHR34322">
    <property type="entry name" value="TRANSPOSASE, Y1_TNP DOMAIN-CONTAINING"/>
    <property type="match status" value="1"/>
</dbReference>
<organism evidence="2 3">
    <name type="scientific">Alteromonas gilva</name>
    <dbReference type="NCBI Taxonomy" id="2987522"/>
    <lineage>
        <taxon>Bacteria</taxon>
        <taxon>Pseudomonadati</taxon>
        <taxon>Pseudomonadota</taxon>
        <taxon>Gammaproteobacteria</taxon>
        <taxon>Alteromonadales</taxon>
        <taxon>Alteromonadaceae</taxon>
        <taxon>Alteromonas/Salinimonas group</taxon>
        <taxon>Alteromonas</taxon>
    </lineage>
</organism>
<dbReference type="SMART" id="SM01321">
    <property type="entry name" value="Y1_Tnp"/>
    <property type="match status" value="1"/>
</dbReference>
<dbReference type="InterPro" id="IPR002686">
    <property type="entry name" value="Transposase_17"/>
</dbReference>
<keyword evidence="3" id="KW-1185">Reference proteome</keyword>
<comment type="caution">
    <text evidence="2">The sequence shown here is derived from an EMBL/GenBank/DDBJ whole genome shotgun (WGS) entry which is preliminary data.</text>
</comment>
<dbReference type="Gene3D" id="3.30.70.1290">
    <property type="entry name" value="Transposase IS200-like"/>
    <property type="match status" value="1"/>
</dbReference>
<dbReference type="EMBL" id="JAQQXP010000001">
    <property type="protein sequence ID" value="MDC8829972.1"/>
    <property type="molecule type" value="Genomic_DNA"/>
</dbReference>
<evidence type="ECO:0000313" key="2">
    <source>
        <dbReference type="EMBL" id="MDC8829972.1"/>
    </source>
</evidence>
<accession>A0ABT5L290</accession>
<evidence type="ECO:0000313" key="3">
    <source>
        <dbReference type="Proteomes" id="UP001218788"/>
    </source>
</evidence>
<gene>
    <name evidence="2" type="ORF">OIK42_04250</name>
</gene>
<dbReference type="PANTHER" id="PTHR34322:SF2">
    <property type="entry name" value="TRANSPOSASE IS200-LIKE DOMAIN-CONTAINING PROTEIN"/>
    <property type="match status" value="1"/>
</dbReference>
<proteinExistence type="predicted"/>
<sequence>MPKTRSSQISLTDTPFYHCISRCVRRSYLCGKDKYTGKSFEHRKSWVEERLLKLAGVFAIDVCAYAVMSNHVHVVLHVNTAKAREWSVRRVLIQWHKLHKGTLLTRKYLARESLNDAEMMSVEATAEIYRQRLFDISWFMRNLNEYIARAANAEDECTGRFWEGRFKSQALLDEKAVLTCMVYVDLNPIRAKVAHAVDESKHTSIFRRLKARQSGFSQPPDLMAFYDNGVTFNKDALPFNLTDYCQLVTNTALMIQQTKAHDQKVIGLPILNLLGLSNGGWLLLTTEIEKRFCYVVGASNAMARFKRHKNLKRIRGISQAKKLFESA</sequence>